<keyword evidence="3" id="KW-1185">Reference proteome</keyword>
<dbReference type="OrthoDB" id="706756at2"/>
<feature type="chain" id="PRO_5029697367" description="Membrane or secreted protein" evidence="1">
    <location>
        <begin position="19"/>
        <end position="242"/>
    </location>
</feature>
<accession>A0A7K1LQY1</accession>
<protein>
    <recommendedName>
        <fullName evidence="4">Membrane or secreted protein</fullName>
    </recommendedName>
</protein>
<evidence type="ECO:0008006" key="4">
    <source>
        <dbReference type="Google" id="ProtNLM"/>
    </source>
</evidence>
<comment type="caution">
    <text evidence="2">The sequence shown here is derived from an EMBL/GenBank/DDBJ whole genome shotgun (WGS) entry which is preliminary data.</text>
</comment>
<organism evidence="2 3">
    <name type="scientific">Christiangramia aestuarii</name>
    <dbReference type="NCBI Taxonomy" id="1028746"/>
    <lineage>
        <taxon>Bacteria</taxon>
        <taxon>Pseudomonadati</taxon>
        <taxon>Bacteroidota</taxon>
        <taxon>Flavobacteriia</taxon>
        <taxon>Flavobacteriales</taxon>
        <taxon>Flavobacteriaceae</taxon>
        <taxon>Christiangramia</taxon>
    </lineage>
</organism>
<name>A0A7K1LQY1_9FLAO</name>
<gene>
    <name evidence="2" type="ORF">FLP08_11470</name>
</gene>
<keyword evidence="1" id="KW-0732">Signal</keyword>
<reference evidence="2 3" key="1">
    <citation type="submission" date="2019-07" db="EMBL/GenBank/DDBJ databases">
        <title>Gramella aestuarii sp. nov., isolated from a tidal flat, and emended description of Gramella echinicola.</title>
        <authorList>
            <person name="Liu L."/>
        </authorList>
    </citation>
    <scope>NUCLEOTIDE SEQUENCE [LARGE SCALE GENOMIC DNA]</scope>
    <source>
        <strain evidence="2 3">BS12</strain>
    </source>
</reference>
<evidence type="ECO:0000313" key="2">
    <source>
        <dbReference type="EMBL" id="MUP43196.1"/>
    </source>
</evidence>
<proteinExistence type="predicted"/>
<evidence type="ECO:0000256" key="1">
    <source>
        <dbReference type="SAM" id="SignalP"/>
    </source>
</evidence>
<evidence type="ECO:0000313" key="3">
    <source>
        <dbReference type="Proteomes" id="UP000460416"/>
    </source>
</evidence>
<dbReference type="Proteomes" id="UP000460416">
    <property type="component" value="Unassembled WGS sequence"/>
</dbReference>
<sequence length="242" mass="27461">MKKLVILAIFFNSIVLSAQSLEGSWKLVEENGKEITDKEIIRIYQDNYFAEAAKELASREFLWALGGEYDYSNGDYTATQDFNTKLPEAIGDTRDPKLTFQGDNKIKINEVKEVQVWEKISDSENSLNGNWVITGRKRDGKIDKMKPGDRRTIKILGGDRFQWVAFNSATKEFYGSGAGTYSAENGKYTENIEVFSRDNNRVGAKLGFDFQLKDGQWHHSGKSSKGDPIYEIWSPYASAYSK</sequence>
<dbReference type="Gene3D" id="2.40.128.490">
    <property type="entry name" value="Uncharacterised protein PF14869, DUF4488"/>
    <property type="match status" value="1"/>
</dbReference>
<dbReference type="EMBL" id="VJVW01000004">
    <property type="protein sequence ID" value="MUP43196.1"/>
    <property type="molecule type" value="Genomic_DNA"/>
</dbReference>
<feature type="signal peptide" evidence="1">
    <location>
        <begin position="1"/>
        <end position="18"/>
    </location>
</feature>
<dbReference type="AlphaFoldDB" id="A0A7K1LQY1"/>
<dbReference type="RefSeq" id="WP_156276890.1">
    <property type="nucleotide sequence ID" value="NZ_BAABGI010000001.1"/>
</dbReference>